<evidence type="ECO:0000313" key="2">
    <source>
        <dbReference type="EMBL" id="KHE42338.1"/>
    </source>
</evidence>
<keyword evidence="3" id="KW-1185">Reference proteome</keyword>
<sequence>MNPGWNIDINGEDWTREYWTREEHLRDQAEHSFNTPIPEPGYGFDESDIPEQEEEIGEQRKKKFFRR</sequence>
<name>A0ABR4YJA4_9BACT</name>
<reference evidence="2 3" key="1">
    <citation type="submission" date="2014-09" db="EMBL/GenBank/DDBJ databases">
        <title>Alistipes sp. 627, sp. nov., a novel member of the family Rikenellaceae isolated from human faeces.</title>
        <authorList>
            <person name="Shkoporov A.N."/>
            <person name="Chaplin A.V."/>
            <person name="Motuzova O.V."/>
            <person name="Kafarskaia L.I."/>
            <person name="Khokhlova E.V."/>
            <person name="Efimov B.A."/>
        </authorList>
    </citation>
    <scope>NUCLEOTIDE SEQUENCE [LARGE SCALE GENOMIC DNA]</scope>
    <source>
        <strain evidence="2 3">627</strain>
    </source>
</reference>
<dbReference type="Proteomes" id="UP000030889">
    <property type="component" value="Unassembled WGS sequence"/>
</dbReference>
<evidence type="ECO:0000256" key="1">
    <source>
        <dbReference type="SAM" id="MobiDB-lite"/>
    </source>
</evidence>
<protein>
    <submittedName>
        <fullName evidence="2">Uncharacterized protein</fullName>
    </submittedName>
</protein>
<dbReference type="EMBL" id="JRGF01000005">
    <property type="protein sequence ID" value="KHE42338.1"/>
    <property type="molecule type" value="Genomic_DNA"/>
</dbReference>
<organism evidence="2 3">
    <name type="scientific">Alistipes inops</name>
    <dbReference type="NCBI Taxonomy" id="1501391"/>
    <lineage>
        <taxon>Bacteria</taxon>
        <taxon>Pseudomonadati</taxon>
        <taxon>Bacteroidota</taxon>
        <taxon>Bacteroidia</taxon>
        <taxon>Bacteroidales</taxon>
        <taxon>Rikenellaceae</taxon>
        <taxon>Alistipes</taxon>
    </lineage>
</organism>
<comment type="caution">
    <text evidence="2">The sequence shown here is derived from an EMBL/GenBank/DDBJ whole genome shotgun (WGS) entry which is preliminary data.</text>
</comment>
<accession>A0ABR4YJA4</accession>
<proteinExistence type="predicted"/>
<gene>
    <name evidence="2" type="ORF">LG35_05520</name>
</gene>
<evidence type="ECO:0000313" key="3">
    <source>
        <dbReference type="Proteomes" id="UP000030889"/>
    </source>
</evidence>
<feature type="compositionally biased region" description="Acidic residues" evidence="1">
    <location>
        <begin position="45"/>
        <end position="56"/>
    </location>
</feature>
<feature type="region of interest" description="Disordered" evidence="1">
    <location>
        <begin position="29"/>
        <end position="67"/>
    </location>
</feature>
<dbReference type="RefSeq" id="WP_035472957.1">
    <property type="nucleotide sequence ID" value="NZ_JRGF01000005.1"/>
</dbReference>